<evidence type="ECO:0000313" key="5">
    <source>
        <dbReference type="Proteomes" id="UP000036947"/>
    </source>
</evidence>
<dbReference type="STRING" id="1163406.A0A0L0MWL9"/>
<protein>
    <submittedName>
        <fullName evidence="4">Ankyrin repeat, PH and SEC7 domain containing protein secG</fullName>
    </submittedName>
</protein>
<keyword evidence="2 3" id="KW-0040">ANK repeat</keyword>
<evidence type="ECO:0000256" key="2">
    <source>
        <dbReference type="ARBA" id="ARBA00023043"/>
    </source>
</evidence>
<organism evidence="4 5">
    <name type="scientific">Tolypocladium ophioglossoides (strain CBS 100239)</name>
    <name type="common">Snaketongue truffleclub</name>
    <name type="synonym">Elaphocordyceps ophioglossoides</name>
    <dbReference type="NCBI Taxonomy" id="1163406"/>
    <lineage>
        <taxon>Eukaryota</taxon>
        <taxon>Fungi</taxon>
        <taxon>Dikarya</taxon>
        <taxon>Ascomycota</taxon>
        <taxon>Pezizomycotina</taxon>
        <taxon>Sordariomycetes</taxon>
        <taxon>Hypocreomycetidae</taxon>
        <taxon>Hypocreales</taxon>
        <taxon>Ophiocordycipitaceae</taxon>
        <taxon>Tolypocladium</taxon>
    </lineage>
</organism>
<dbReference type="SMART" id="SM00248">
    <property type="entry name" value="ANK"/>
    <property type="match status" value="4"/>
</dbReference>
<evidence type="ECO:0000313" key="4">
    <source>
        <dbReference type="EMBL" id="KND86181.1"/>
    </source>
</evidence>
<dbReference type="EMBL" id="LFRF01000073">
    <property type="protein sequence ID" value="KND86181.1"/>
    <property type="molecule type" value="Genomic_DNA"/>
</dbReference>
<dbReference type="PROSITE" id="PS50088">
    <property type="entry name" value="ANK_REPEAT"/>
    <property type="match status" value="2"/>
</dbReference>
<dbReference type="Pfam" id="PF12796">
    <property type="entry name" value="Ank_2"/>
    <property type="match status" value="1"/>
</dbReference>
<dbReference type="Gene3D" id="1.25.40.20">
    <property type="entry name" value="Ankyrin repeat-containing domain"/>
    <property type="match status" value="1"/>
</dbReference>
<reference evidence="4 5" key="1">
    <citation type="journal article" date="2015" name="BMC Genomics">
        <title>The genome of the truffle-parasite Tolypocladium ophioglossoides and the evolution of antifungal peptaibiotics.</title>
        <authorList>
            <person name="Quandt C.A."/>
            <person name="Bushley K.E."/>
            <person name="Spatafora J.W."/>
        </authorList>
    </citation>
    <scope>NUCLEOTIDE SEQUENCE [LARGE SCALE GENOMIC DNA]</scope>
    <source>
        <strain evidence="4 5">CBS 100239</strain>
    </source>
</reference>
<evidence type="ECO:0000256" key="3">
    <source>
        <dbReference type="PROSITE-ProRule" id="PRU00023"/>
    </source>
</evidence>
<dbReference type="PROSITE" id="PS50297">
    <property type="entry name" value="ANK_REP_REGION"/>
    <property type="match status" value="2"/>
</dbReference>
<gene>
    <name evidence="4" type="ORF">TOPH_09201</name>
</gene>
<keyword evidence="5" id="KW-1185">Reference proteome</keyword>
<keyword evidence="1" id="KW-0677">Repeat</keyword>
<dbReference type="InterPro" id="IPR036770">
    <property type="entry name" value="Ankyrin_rpt-contain_sf"/>
</dbReference>
<dbReference type="AlphaFoldDB" id="A0A0L0MWL9"/>
<comment type="caution">
    <text evidence="4">The sequence shown here is derived from an EMBL/GenBank/DDBJ whole genome shotgun (WGS) entry which is preliminary data.</text>
</comment>
<dbReference type="PANTHER" id="PTHR24198">
    <property type="entry name" value="ANKYRIN REPEAT AND PROTEIN KINASE DOMAIN-CONTAINING PROTEIN"/>
    <property type="match status" value="1"/>
</dbReference>
<dbReference type="OrthoDB" id="341259at2759"/>
<feature type="repeat" description="ANK" evidence="3">
    <location>
        <begin position="103"/>
        <end position="135"/>
    </location>
</feature>
<dbReference type="PANTHER" id="PTHR24198:SF165">
    <property type="entry name" value="ANKYRIN REPEAT-CONTAINING PROTEIN-RELATED"/>
    <property type="match status" value="1"/>
</dbReference>
<name>A0A0L0MWL9_TOLOC</name>
<dbReference type="InterPro" id="IPR002110">
    <property type="entry name" value="Ankyrin_rpt"/>
</dbReference>
<dbReference type="PRINTS" id="PR01415">
    <property type="entry name" value="ANKYRIN"/>
</dbReference>
<proteinExistence type="predicted"/>
<sequence>MVLIRSILNYIPFKRFKFLVDFSQRFIHSLQHITTTEEEVTFPFNIFPLEDFQSNGSSPPLYCPQTNTRLFATPLHLAAAYGREEVVTLLLNFSDVDKQPENGGVTALFLALYCGHLGIVNLLLERGAHPNSPCSFNGLHAAARRGLRKEIIKFVQDFEVEIDIEDMDGATPVVYALQLAEKEALETISLLFDLGAKRDAVVGDGCWSYVDLARSMGKEGLATWLEGQVRAT</sequence>
<accession>A0A0L0MWL9</accession>
<dbReference type="SUPFAM" id="SSF48403">
    <property type="entry name" value="Ankyrin repeat"/>
    <property type="match status" value="1"/>
</dbReference>
<dbReference type="Proteomes" id="UP000036947">
    <property type="component" value="Unassembled WGS sequence"/>
</dbReference>
<evidence type="ECO:0000256" key="1">
    <source>
        <dbReference type="ARBA" id="ARBA00022737"/>
    </source>
</evidence>
<feature type="repeat" description="ANK" evidence="3">
    <location>
        <begin position="73"/>
        <end position="92"/>
    </location>
</feature>